<dbReference type="GO" id="GO:0000164">
    <property type="term" value="C:protein phosphatase type 1 complex"/>
    <property type="evidence" value="ECO:0007669"/>
    <property type="project" value="TreeGrafter"/>
</dbReference>
<dbReference type="Pfam" id="PF03370">
    <property type="entry name" value="CBM_21"/>
    <property type="match status" value="2"/>
</dbReference>
<evidence type="ECO:0000256" key="1">
    <source>
        <dbReference type="SAM" id="SignalP"/>
    </source>
</evidence>
<dbReference type="PROSITE" id="PS51159">
    <property type="entry name" value="CBM21"/>
    <property type="match status" value="2"/>
</dbReference>
<dbReference type="PATRIC" id="fig|1297742.4.peg.859"/>
<dbReference type="GO" id="GO:0008157">
    <property type="term" value="F:protein phosphatase 1 binding"/>
    <property type="evidence" value="ECO:0007669"/>
    <property type="project" value="TreeGrafter"/>
</dbReference>
<keyword evidence="4" id="KW-1185">Reference proteome</keyword>
<gene>
    <name evidence="3" type="ORF">A176_000844</name>
</gene>
<evidence type="ECO:0000313" key="3">
    <source>
        <dbReference type="EMBL" id="AKQ63932.1"/>
    </source>
</evidence>
<dbReference type="EMBL" id="CP012109">
    <property type="protein sequence ID" value="AKQ63932.1"/>
    <property type="molecule type" value="Genomic_DNA"/>
</dbReference>
<dbReference type="PANTHER" id="PTHR12307">
    <property type="entry name" value="PROTEIN PHOSPHATASE 1 REGULATORY SUBUNIT"/>
    <property type="match status" value="1"/>
</dbReference>
<feature type="domain" description="CBM21" evidence="2">
    <location>
        <begin position="38"/>
        <end position="151"/>
    </location>
</feature>
<dbReference type="AlphaFoldDB" id="A0A0H4X7U6"/>
<dbReference type="Gene3D" id="2.60.40.2440">
    <property type="entry name" value="Carbohydrate binding type-21 domain"/>
    <property type="match status" value="2"/>
</dbReference>
<dbReference type="GO" id="GO:2001069">
    <property type="term" value="F:glycogen binding"/>
    <property type="evidence" value="ECO:0007669"/>
    <property type="project" value="TreeGrafter"/>
</dbReference>
<feature type="domain" description="CBM21" evidence="2">
    <location>
        <begin position="155"/>
        <end position="269"/>
    </location>
</feature>
<dbReference type="STRING" id="1297742.A176_000844"/>
<dbReference type="PANTHER" id="PTHR12307:SF55">
    <property type="entry name" value="PROTEIN PHOSPHATASE 1 REGULATORY SUBUNIT 3E"/>
    <property type="match status" value="1"/>
</dbReference>
<dbReference type="OrthoDB" id="9812537at2"/>
<dbReference type="InterPro" id="IPR038175">
    <property type="entry name" value="CBM21_dom_sf"/>
</dbReference>
<reference evidence="3 4" key="1">
    <citation type="journal article" date="2016" name="PLoS ONE">
        <title>Complete Genome Sequence and Comparative Genomics of a Novel Myxobacterium Myxococcus hansupus.</title>
        <authorList>
            <person name="Sharma G."/>
            <person name="Narwani T."/>
            <person name="Subramanian S."/>
        </authorList>
    </citation>
    <scope>NUCLEOTIDE SEQUENCE [LARGE SCALE GENOMIC DNA]</scope>
    <source>
        <strain evidence="4">mixupus</strain>
    </source>
</reference>
<dbReference type="Proteomes" id="UP000009026">
    <property type="component" value="Chromosome"/>
</dbReference>
<proteinExistence type="predicted"/>
<dbReference type="InterPro" id="IPR005036">
    <property type="entry name" value="CBM21_dom"/>
</dbReference>
<feature type="signal peptide" evidence="1">
    <location>
        <begin position="1"/>
        <end position="36"/>
    </location>
</feature>
<organism evidence="3 4">
    <name type="scientific">Pseudomyxococcus hansupus</name>
    <dbReference type="NCBI Taxonomy" id="1297742"/>
    <lineage>
        <taxon>Bacteria</taxon>
        <taxon>Pseudomonadati</taxon>
        <taxon>Myxococcota</taxon>
        <taxon>Myxococcia</taxon>
        <taxon>Myxococcales</taxon>
        <taxon>Cystobacterineae</taxon>
        <taxon>Myxococcaceae</taxon>
        <taxon>Pseudomyxococcus</taxon>
    </lineage>
</organism>
<dbReference type="RefSeq" id="WP_002635882.1">
    <property type="nucleotide sequence ID" value="NZ_CP012109.1"/>
</dbReference>
<dbReference type="KEGG" id="mym:A176_000844"/>
<keyword evidence="1" id="KW-0732">Signal</keyword>
<protein>
    <submittedName>
        <fullName evidence="3">Glycogen-binding regulatory subunit of S/T protein phosphatase I</fullName>
    </submittedName>
</protein>
<evidence type="ECO:0000259" key="2">
    <source>
        <dbReference type="PROSITE" id="PS51159"/>
    </source>
</evidence>
<evidence type="ECO:0000313" key="4">
    <source>
        <dbReference type="Proteomes" id="UP000009026"/>
    </source>
</evidence>
<dbReference type="InterPro" id="IPR050782">
    <property type="entry name" value="PP1_regulatory_subunit_3"/>
</dbReference>
<name>A0A0H4X7U6_9BACT</name>
<sequence length="271" mass="29829">MTPTSTSPAKSPFRWQSLLGALAALAMGFSATPARAGEEILVQKAVSTVSSRYGQSWQDLSITLLVKNLAYHKEVSVSMKQPDGTWADLPAYYVGPAGSGASGREIWKVTRMYTSWGLDPQPSRDLEFAAKYTVAGQTYWDTNQFNHHHVGRGDGPYQPYNPVLVAASFWRDNGDLDVSIDVHNLAYAKNVTVVYSTDGWATSHEASASYVSGYSSGYAYIASPNVQNVERWQAHIPALPGNVVLYAVRYEVAGQTYWDNNFGVNHQHTRP</sequence>
<feature type="chain" id="PRO_5005212432" evidence="1">
    <location>
        <begin position="37"/>
        <end position="271"/>
    </location>
</feature>
<dbReference type="GO" id="GO:0005979">
    <property type="term" value="P:regulation of glycogen biosynthetic process"/>
    <property type="evidence" value="ECO:0007669"/>
    <property type="project" value="TreeGrafter"/>
</dbReference>
<accession>A0A0H4X7U6</accession>
<dbReference type="eggNOG" id="COG3568">
    <property type="taxonomic scope" value="Bacteria"/>
</dbReference>